<gene>
    <name evidence="5" type="ORF">V6N11_084194</name>
</gene>
<dbReference type="Proteomes" id="UP001396334">
    <property type="component" value="Unassembled WGS sequence"/>
</dbReference>
<dbReference type="EMBL" id="JBBPBN010000033">
    <property type="protein sequence ID" value="KAK9003552.1"/>
    <property type="molecule type" value="Genomic_DNA"/>
</dbReference>
<dbReference type="InterPro" id="IPR035892">
    <property type="entry name" value="C2_domain_sf"/>
</dbReference>
<dbReference type="InterPro" id="IPR000008">
    <property type="entry name" value="C2_dom"/>
</dbReference>
<keyword evidence="2" id="KW-0106">Calcium</keyword>
<comment type="caution">
    <text evidence="5">The sequence shown here is derived from an EMBL/GenBank/DDBJ whole genome shotgun (WGS) entry which is preliminary data.</text>
</comment>
<dbReference type="PANTHER" id="PTHR46502">
    <property type="entry name" value="C2 DOMAIN-CONTAINING"/>
    <property type="match status" value="1"/>
</dbReference>
<dbReference type="PROSITE" id="PS50004">
    <property type="entry name" value="C2"/>
    <property type="match status" value="1"/>
</dbReference>
<evidence type="ECO:0000259" key="4">
    <source>
        <dbReference type="PROSITE" id="PS50004"/>
    </source>
</evidence>
<sequence length="168" mass="18660">MPRGSLEVFLVSAKGLEDMDIFGKMDPYVIMTLRTQEQKSSVASGQGSEPAWNENFLFNVSEGAEELKLKIMDSDVGSEDFVGEAEIPLRAVFREGTIPPTSYNVVRDKEFKGEIKVGLTFTPEQRGDHGGGRRHSSRPDRDGSSSGSDDERDGGRRRGRRNRFADDD</sequence>
<feature type="region of interest" description="Disordered" evidence="3">
    <location>
        <begin position="119"/>
        <end position="168"/>
    </location>
</feature>
<evidence type="ECO:0000313" key="6">
    <source>
        <dbReference type="Proteomes" id="UP001396334"/>
    </source>
</evidence>
<keyword evidence="6" id="KW-1185">Reference proteome</keyword>
<protein>
    <recommendedName>
        <fullName evidence="4">C2 domain-containing protein</fullName>
    </recommendedName>
</protein>
<dbReference type="SUPFAM" id="SSF49562">
    <property type="entry name" value="C2 domain (Calcium/lipid-binding domain, CaLB)"/>
    <property type="match status" value="1"/>
</dbReference>
<evidence type="ECO:0000256" key="1">
    <source>
        <dbReference type="ARBA" id="ARBA00022723"/>
    </source>
</evidence>
<keyword evidence="1" id="KW-0479">Metal-binding</keyword>
<feature type="compositionally biased region" description="Basic and acidic residues" evidence="3">
    <location>
        <begin position="125"/>
        <end position="143"/>
    </location>
</feature>
<dbReference type="Gene3D" id="2.60.40.150">
    <property type="entry name" value="C2 domain"/>
    <property type="match status" value="1"/>
</dbReference>
<name>A0ABR2QSB2_9ROSI</name>
<evidence type="ECO:0000313" key="5">
    <source>
        <dbReference type="EMBL" id="KAK9003552.1"/>
    </source>
</evidence>
<dbReference type="PANTHER" id="PTHR46502:SF2">
    <property type="entry name" value="16 KDA PHLOEM PROTEIN 2"/>
    <property type="match status" value="1"/>
</dbReference>
<evidence type="ECO:0000256" key="3">
    <source>
        <dbReference type="SAM" id="MobiDB-lite"/>
    </source>
</evidence>
<accession>A0ABR2QSB2</accession>
<organism evidence="5 6">
    <name type="scientific">Hibiscus sabdariffa</name>
    <name type="common">roselle</name>
    <dbReference type="NCBI Taxonomy" id="183260"/>
    <lineage>
        <taxon>Eukaryota</taxon>
        <taxon>Viridiplantae</taxon>
        <taxon>Streptophyta</taxon>
        <taxon>Embryophyta</taxon>
        <taxon>Tracheophyta</taxon>
        <taxon>Spermatophyta</taxon>
        <taxon>Magnoliopsida</taxon>
        <taxon>eudicotyledons</taxon>
        <taxon>Gunneridae</taxon>
        <taxon>Pentapetalae</taxon>
        <taxon>rosids</taxon>
        <taxon>malvids</taxon>
        <taxon>Malvales</taxon>
        <taxon>Malvaceae</taxon>
        <taxon>Malvoideae</taxon>
        <taxon>Hibiscus</taxon>
    </lineage>
</organism>
<evidence type="ECO:0000256" key="2">
    <source>
        <dbReference type="ARBA" id="ARBA00022837"/>
    </source>
</evidence>
<reference evidence="5 6" key="1">
    <citation type="journal article" date="2024" name="G3 (Bethesda)">
        <title>Genome assembly of Hibiscus sabdariffa L. provides insights into metabolisms of medicinal natural products.</title>
        <authorList>
            <person name="Kim T."/>
        </authorList>
    </citation>
    <scope>NUCLEOTIDE SEQUENCE [LARGE SCALE GENOMIC DNA]</scope>
    <source>
        <strain evidence="5">TK-2024</strain>
        <tissue evidence="5">Old leaves</tissue>
    </source>
</reference>
<proteinExistence type="predicted"/>
<dbReference type="SMART" id="SM00239">
    <property type="entry name" value="C2"/>
    <property type="match status" value="1"/>
</dbReference>
<dbReference type="Pfam" id="PF00168">
    <property type="entry name" value="C2"/>
    <property type="match status" value="1"/>
</dbReference>
<feature type="domain" description="C2" evidence="4">
    <location>
        <begin position="1"/>
        <end position="102"/>
    </location>
</feature>